<proteinExistence type="predicted"/>
<dbReference type="InterPro" id="IPR017927">
    <property type="entry name" value="FAD-bd_FR_type"/>
</dbReference>
<protein>
    <submittedName>
        <fullName evidence="3">2Fe-2S iron-sulfur cluster-binding protein</fullName>
    </submittedName>
</protein>
<dbReference type="PROSITE" id="PS51384">
    <property type="entry name" value="FAD_FR"/>
    <property type="match status" value="1"/>
</dbReference>
<gene>
    <name evidence="3" type="ORF">WH297_15405</name>
</gene>
<sequence>MTARSVDIRQARRTLDVQEGQTILDAALAAGISYPHGCRSGRCGSCKSRLIEGEVELLQHSRFALTDEEKTGGLILACRAVPQTNAAVAWLGSDEDDAVEPPRRLDAVVTGLDDLTHDIKLVRIAPADGSSLLFTPGQYAQIGFDGAPARSYSMASRHGDDSLEFHVRRVPGGVTSEHVHGALRPGDKVTLEFPLGSSYLRQHHSGPILCIAGGSGLAPIKSIVETALAHGMKQPIHVYFGVRAQRDLYLVEHFQTLAKRHPNLTFAPVLSEAQSAQYRSGFVTQFVAEDISDLDGWKAYVAGPPLMVDAAMEVTFARGLRREDIHADVFFTPEKLPAPVPVE</sequence>
<dbReference type="PRINTS" id="PR00410">
    <property type="entry name" value="PHEHYDRXLASE"/>
</dbReference>
<dbReference type="InterPro" id="IPR039261">
    <property type="entry name" value="FNR_nucleotide-bd"/>
</dbReference>
<evidence type="ECO:0000259" key="2">
    <source>
        <dbReference type="PROSITE" id="PS51384"/>
    </source>
</evidence>
<feature type="domain" description="2Fe-2S ferredoxin-type" evidence="1">
    <location>
        <begin position="4"/>
        <end position="94"/>
    </location>
</feature>
<feature type="domain" description="FAD-binding FR-type" evidence="2">
    <location>
        <begin position="102"/>
        <end position="201"/>
    </location>
</feature>
<dbReference type="PANTHER" id="PTHR47354">
    <property type="entry name" value="NADH OXIDOREDUCTASE HCR"/>
    <property type="match status" value="1"/>
</dbReference>
<dbReference type="InterPro" id="IPR050415">
    <property type="entry name" value="MRET"/>
</dbReference>
<evidence type="ECO:0000313" key="3">
    <source>
        <dbReference type="EMBL" id="MEJ5021108.1"/>
    </source>
</evidence>
<comment type="caution">
    <text evidence="3">The sequence shown here is derived from an EMBL/GenBank/DDBJ whole genome shotgun (WGS) entry which is preliminary data.</text>
</comment>
<dbReference type="SUPFAM" id="SSF54292">
    <property type="entry name" value="2Fe-2S ferredoxin-like"/>
    <property type="match status" value="1"/>
</dbReference>
<organism evidence="3 4">
    <name type="scientific">Ochrobactrum vermis</name>
    <dbReference type="NCBI Taxonomy" id="1827297"/>
    <lineage>
        <taxon>Bacteria</taxon>
        <taxon>Pseudomonadati</taxon>
        <taxon>Pseudomonadota</taxon>
        <taxon>Alphaproteobacteria</taxon>
        <taxon>Hyphomicrobiales</taxon>
        <taxon>Brucellaceae</taxon>
        <taxon>Brucella/Ochrobactrum group</taxon>
        <taxon>Ochrobactrum</taxon>
    </lineage>
</organism>
<dbReference type="Proteomes" id="UP001375812">
    <property type="component" value="Unassembled WGS sequence"/>
</dbReference>
<dbReference type="Gene3D" id="3.10.20.30">
    <property type="match status" value="1"/>
</dbReference>
<evidence type="ECO:0000259" key="1">
    <source>
        <dbReference type="PROSITE" id="PS51085"/>
    </source>
</evidence>
<dbReference type="Gene3D" id="2.40.30.10">
    <property type="entry name" value="Translation factors"/>
    <property type="match status" value="1"/>
</dbReference>
<dbReference type="InterPro" id="IPR001433">
    <property type="entry name" value="OxRdtase_FAD/NAD-bd"/>
</dbReference>
<dbReference type="InterPro" id="IPR017938">
    <property type="entry name" value="Riboflavin_synthase-like_b-brl"/>
</dbReference>
<dbReference type="InterPro" id="IPR006058">
    <property type="entry name" value="2Fe2S_fd_BS"/>
</dbReference>
<dbReference type="CDD" id="cd06187">
    <property type="entry name" value="O2ase_reductase_like"/>
    <property type="match status" value="1"/>
</dbReference>
<dbReference type="PANTHER" id="PTHR47354:SF5">
    <property type="entry name" value="PROTEIN RFBI"/>
    <property type="match status" value="1"/>
</dbReference>
<dbReference type="PROSITE" id="PS51085">
    <property type="entry name" value="2FE2S_FER_2"/>
    <property type="match status" value="1"/>
</dbReference>
<reference evidence="3 4" key="1">
    <citation type="submission" date="2023-12" db="EMBL/GenBank/DDBJ databases">
        <title>Gut-associated functions are favored during microbiome assembly across C. elegans life.</title>
        <authorList>
            <person name="Zimmermann J."/>
        </authorList>
    </citation>
    <scope>NUCLEOTIDE SEQUENCE [LARGE SCALE GENOMIC DNA]</scope>
    <source>
        <strain evidence="3 4">MYb71</strain>
    </source>
</reference>
<accession>A0ABU8PI38</accession>
<dbReference type="Pfam" id="PF00970">
    <property type="entry name" value="FAD_binding_6"/>
    <property type="match status" value="1"/>
</dbReference>
<evidence type="ECO:0000313" key="4">
    <source>
        <dbReference type="Proteomes" id="UP001375812"/>
    </source>
</evidence>
<dbReference type="InterPro" id="IPR001041">
    <property type="entry name" value="2Fe-2S_ferredoxin-type"/>
</dbReference>
<dbReference type="RefSeq" id="WP_105543582.1">
    <property type="nucleotide sequence ID" value="NZ_JBBGZH010000002.1"/>
</dbReference>
<dbReference type="PROSITE" id="PS00197">
    <property type="entry name" value="2FE2S_FER_1"/>
    <property type="match status" value="1"/>
</dbReference>
<dbReference type="SUPFAM" id="SSF52343">
    <property type="entry name" value="Ferredoxin reductase-like, C-terminal NADP-linked domain"/>
    <property type="match status" value="1"/>
</dbReference>
<dbReference type="InterPro" id="IPR036010">
    <property type="entry name" value="2Fe-2S_ferredoxin-like_sf"/>
</dbReference>
<dbReference type="InterPro" id="IPR012675">
    <property type="entry name" value="Beta-grasp_dom_sf"/>
</dbReference>
<dbReference type="Pfam" id="PF00175">
    <property type="entry name" value="NAD_binding_1"/>
    <property type="match status" value="1"/>
</dbReference>
<dbReference type="Gene3D" id="3.40.50.80">
    <property type="entry name" value="Nucleotide-binding domain of ferredoxin-NADP reductase (FNR) module"/>
    <property type="match status" value="1"/>
</dbReference>
<dbReference type="InterPro" id="IPR008333">
    <property type="entry name" value="Cbr1-like_FAD-bd_dom"/>
</dbReference>
<name>A0ABU8PI38_9HYPH</name>
<dbReference type="CDD" id="cd00207">
    <property type="entry name" value="fer2"/>
    <property type="match status" value="1"/>
</dbReference>
<keyword evidence="4" id="KW-1185">Reference proteome</keyword>
<dbReference type="EMBL" id="JBBGZH010000002">
    <property type="protein sequence ID" value="MEJ5021108.1"/>
    <property type="molecule type" value="Genomic_DNA"/>
</dbReference>
<dbReference type="Pfam" id="PF00111">
    <property type="entry name" value="Fer2"/>
    <property type="match status" value="1"/>
</dbReference>
<dbReference type="SUPFAM" id="SSF63380">
    <property type="entry name" value="Riboflavin synthase domain-like"/>
    <property type="match status" value="1"/>
</dbReference>